<name>A0ABV8GNQ1_9ACTN</name>
<evidence type="ECO:0000256" key="1">
    <source>
        <dbReference type="ARBA" id="ARBA00008520"/>
    </source>
</evidence>
<accession>A0ABV8GNQ1</accession>
<gene>
    <name evidence="5" type="ORF">ACFOY2_50835</name>
</gene>
<evidence type="ECO:0000256" key="3">
    <source>
        <dbReference type="ARBA" id="ARBA00022729"/>
    </source>
</evidence>
<dbReference type="PANTHER" id="PTHR30061">
    <property type="entry name" value="MALTOSE-BINDING PERIPLASMIC PROTEIN"/>
    <property type="match status" value="1"/>
</dbReference>
<dbReference type="PANTHER" id="PTHR30061:SF50">
    <property type="entry name" value="MALTOSE_MALTODEXTRIN-BINDING PERIPLASMIC PROTEIN"/>
    <property type="match status" value="1"/>
</dbReference>
<dbReference type="Proteomes" id="UP001595851">
    <property type="component" value="Unassembled WGS sequence"/>
</dbReference>
<proteinExistence type="inferred from homology"/>
<evidence type="ECO:0000313" key="5">
    <source>
        <dbReference type="EMBL" id="MFC4015586.1"/>
    </source>
</evidence>
<comment type="similarity">
    <text evidence="1">Belongs to the bacterial solute-binding protein 1 family.</text>
</comment>
<feature type="chain" id="PRO_5045259041" evidence="4">
    <location>
        <begin position="20"/>
        <end position="407"/>
    </location>
</feature>
<feature type="signal peptide" evidence="4">
    <location>
        <begin position="1"/>
        <end position="19"/>
    </location>
</feature>
<reference evidence="6" key="1">
    <citation type="journal article" date="2019" name="Int. J. Syst. Evol. Microbiol.">
        <title>The Global Catalogue of Microorganisms (GCM) 10K type strain sequencing project: providing services to taxonomists for standard genome sequencing and annotation.</title>
        <authorList>
            <consortium name="The Broad Institute Genomics Platform"/>
            <consortium name="The Broad Institute Genome Sequencing Center for Infectious Disease"/>
            <person name="Wu L."/>
            <person name="Ma J."/>
        </authorList>
    </citation>
    <scope>NUCLEOTIDE SEQUENCE [LARGE SCALE GENOMIC DNA]</scope>
    <source>
        <strain evidence="6">TBRC 1276</strain>
    </source>
</reference>
<organism evidence="5 6">
    <name type="scientific">Nonomuraea purpurea</name>
    <dbReference type="NCBI Taxonomy" id="1849276"/>
    <lineage>
        <taxon>Bacteria</taxon>
        <taxon>Bacillati</taxon>
        <taxon>Actinomycetota</taxon>
        <taxon>Actinomycetes</taxon>
        <taxon>Streptosporangiales</taxon>
        <taxon>Streptosporangiaceae</taxon>
        <taxon>Nonomuraea</taxon>
    </lineage>
</organism>
<keyword evidence="3 4" id="KW-0732">Signal</keyword>
<dbReference type="SUPFAM" id="SSF53850">
    <property type="entry name" value="Periplasmic binding protein-like II"/>
    <property type="match status" value="1"/>
</dbReference>
<evidence type="ECO:0000256" key="2">
    <source>
        <dbReference type="ARBA" id="ARBA00022448"/>
    </source>
</evidence>
<protein>
    <submittedName>
        <fullName evidence="5">ABC transporter substrate-binding protein</fullName>
    </submittedName>
</protein>
<dbReference type="EMBL" id="JBHSBI010000046">
    <property type="protein sequence ID" value="MFC4015586.1"/>
    <property type="molecule type" value="Genomic_DNA"/>
</dbReference>
<dbReference type="Pfam" id="PF13416">
    <property type="entry name" value="SBP_bac_8"/>
    <property type="match status" value="1"/>
</dbReference>
<evidence type="ECO:0000313" key="6">
    <source>
        <dbReference type="Proteomes" id="UP001595851"/>
    </source>
</evidence>
<dbReference type="InterPro" id="IPR006059">
    <property type="entry name" value="SBP"/>
</dbReference>
<dbReference type="RefSeq" id="WP_379535396.1">
    <property type="nucleotide sequence ID" value="NZ_JBHSBI010000046.1"/>
</dbReference>
<dbReference type="PROSITE" id="PS51257">
    <property type="entry name" value="PROKAR_LIPOPROTEIN"/>
    <property type="match status" value="1"/>
</dbReference>
<keyword evidence="6" id="KW-1185">Reference proteome</keyword>
<dbReference type="Gene3D" id="3.40.190.10">
    <property type="entry name" value="Periplasmic binding protein-like II"/>
    <property type="match status" value="1"/>
</dbReference>
<sequence length="407" mass="42902">MISVRLRVVAAATALCALAACGTAGSGGAANANQVTFWHYYAQGIPATAKFTKDLGDIYAKAKLPKPLNSVYVPAEQLTQKVVSSAATRQGPDVFVQGGADLLQLVKAGAIADFTAQFDAFKDKAQIPDVNVIKHDGKVYGVQGFNNTTALWYNKTILDELGIAPPTTMDELNAALEKIGKKYVGIGLAGQGEQDVNAFSFITAYGFDYSKPGAAALENAFKLVGGWAEKGYVPRDAATWTPDVAFQKFAAGGMAFVVGGNWQYGNAKKTASFEYGVVPVPNGPAPAKVYQFGDNVHISAFTKDKDAAFNAVASMFLSKEGELAALEAGSMPVREDLAGTEGMKDPIYSQFNKALENGVPYLLPGFGTELTQMRKPVAEAWSSVLAGQSTPREAAANAVAAVQRAAQ</sequence>
<comment type="caution">
    <text evidence="5">The sequence shown here is derived from an EMBL/GenBank/DDBJ whole genome shotgun (WGS) entry which is preliminary data.</text>
</comment>
<evidence type="ECO:0000256" key="4">
    <source>
        <dbReference type="SAM" id="SignalP"/>
    </source>
</evidence>
<keyword evidence="2" id="KW-0813">Transport</keyword>